<dbReference type="Proteomes" id="UP001237642">
    <property type="component" value="Unassembled WGS sequence"/>
</dbReference>
<keyword evidence="4" id="KW-1185">Reference proteome</keyword>
<dbReference type="PANTHER" id="PTHR31672">
    <property type="entry name" value="BNACNNG10540D PROTEIN"/>
    <property type="match status" value="1"/>
</dbReference>
<accession>A0AAD8HQV3</accession>
<evidence type="ECO:0000313" key="4">
    <source>
        <dbReference type="Proteomes" id="UP001237642"/>
    </source>
</evidence>
<dbReference type="InterPro" id="IPR006527">
    <property type="entry name" value="F-box-assoc_dom_typ1"/>
</dbReference>
<sequence>MLIVKVTIGAFNWAFDWRFQCLYYESLFERHVPIPLDIIQATCQNDANSHSNESSGFQAPSPTSVLDSRSSSSRVKSTSTTPELLIPLKGSLQNTRVVSLFAIGDGAWFATSNGLKCASTIFDDSDHNRNIYLWNPLIQKYKTLPDSPVPSPSHGKLWEALAFGFVPELIDYVVVHIIKPYLRPNRHSVIIGVYSLNTNSWKECTDQDNVFISKINSSEDEVVFVNAAAIWVGVNSEKHKILLRFDTKTNILTEISLPDWIANRSRVPIPVIHLFGQSIAYFVWEDYESHFDMWVLKDDPTNEFTWEKKMCVGLSEFIMLQVLGILVKSYNLILYNLDNHEANDFVDSWRRWTEDSAPPYVISPFVESLVLLNID</sequence>
<dbReference type="Pfam" id="PF07734">
    <property type="entry name" value="FBA_1"/>
    <property type="match status" value="1"/>
</dbReference>
<proteinExistence type="predicted"/>
<evidence type="ECO:0000256" key="1">
    <source>
        <dbReference type="SAM" id="MobiDB-lite"/>
    </source>
</evidence>
<dbReference type="InterPro" id="IPR050796">
    <property type="entry name" value="SCF_F-box_component"/>
</dbReference>
<dbReference type="AlphaFoldDB" id="A0AAD8HQV3"/>
<feature type="compositionally biased region" description="Polar residues" evidence="1">
    <location>
        <begin position="47"/>
        <end position="58"/>
    </location>
</feature>
<dbReference type="InterPro" id="IPR017451">
    <property type="entry name" value="F-box-assoc_interact_dom"/>
</dbReference>
<organism evidence="3 4">
    <name type="scientific">Heracleum sosnowskyi</name>
    <dbReference type="NCBI Taxonomy" id="360622"/>
    <lineage>
        <taxon>Eukaryota</taxon>
        <taxon>Viridiplantae</taxon>
        <taxon>Streptophyta</taxon>
        <taxon>Embryophyta</taxon>
        <taxon>Tracheophyta</taxon>
        <taxon>Spermatophyta</taxon>
        <taxon>Magnoliopsida</taxon>
        <taxon>eudicotyledons</taxon>
        <taxon>Gunneridae</taxon>
        <taxon>Pentapetalae</taxon>
        <taxon>asterids</taxon>
        <taxon>campanulids</taxon>
        <taxon>Apiales</taxon>
        <taxon>Apiaceae</taxon>
        <taxon>Apioideae</taxon>
        <taxon>apioid superclade</taxon>
        <taxon>Tordylieae</taxon>
        <taxon>Tordyliinae</taxon>
        <taxon>Heracleum</taxon>
    </lineage>
</organism>
<name>A0AAD8HQV3_9APIA</name>
<reference evidence="3" key="1">
    <citation type="submission" date="2023-02" db="EMBL/GenBank/DDBJ databases">
        <title>Genome of toxic invasive species Heracleum sosnowskyi carries increased number of genes despite the absence of recent whole-genome duplications.</title>
        <authorList>
            <person name="Schelkunov M."/>
            <person name="Shtratnikova V."/>
            <person name="Makarenko M."/>
            <person name="Klepikova A."/>
            <person name="Omelchenko D."/>
            <person name="Novikova G."/>
            <person name="Obukhova E."/>
            <person name="Bogdanov V."/>
            <person name="Penin A."/>
            <person name="Logacheva M."/>
        </authorList>
    </citation>
    <scope>NUCLEOTIDE SEQUENCE</scope>
    <source>
        <strain evidence="3">Hsosn_3</strain>
        <tissue evidence="3">Leaf</tissue>
    </source>
</reference>
<feature type="domain" description="F-box associated beta-propeller type 1" evidence="2">
    <location>
        <begin position="117"/>
        <end position="318"/>
    </location>
</feature>
<protein>
    <submittedName>
        <fullName evidence="3">F-box domain-containing protein</fullName>
    </submittedName>
</protein>
<feature type="region of interest" description="Disordered" evidence="1">
    <location>
        <begin position="47"/>
        <end position="78"/>
    </location>
</feature>
<dbReference type="EMBL" id="JAUIZM010000008">
    <property type="protein sequence ID" value="KAK1371690.1"/>
    <property type="molecule type" value="Genomic_DNA"/>
</dbReference>
<dbReference type="PANTHER" id="PTHR31672:SF13">
    <property type="entry name" value="F-BOX PROTEIN CPR30-LIKE"/>
    <property type="match status" value="1"/>
</dbReference>
<dbReference type="NCBIfam" id="TIGR01640">
    <property type="entry name" value="F_box_assoc_1"/>
    <property type="match status" value="1"/>
</dbReference>
<evidence type="ECO:0000313" key="3">
    <source>
        <dbReference type="EMBL" id="KAK1371690.1"/>
    </source>
</evidence>
<gene>
    <name evidence="3" type="ORF">POM88_037782</name>
</gene>
<evidence type="ECO:0000259" key="2">
    <source>
        <dbReference type="Pfam" id="PF07734"/>
    </source>
</evidence>
<feature type="compositionally biased region" description="Low complexity" evidence="1">
    <location>
        <begin position="60"/>
        <end position="78"/>
    </location>
</feature>
<reference evidence="3" key="2">
    <citation type="submission" date="2023-05" db="EMBL/GenBank/DDBJ databases">
        <authorList>
            <person name="Schelkunov M.I."/>
        </authorList>
    </citation>
    <scope>NUCLEOTIDE SEQUENCE</scope>
    <source>
        <strain evidence="3">Hsosn_3</strain>
        <tissue evidence="3">Leaf</tissue>
    </source>
</reference>
<comment type="caution">
    <text evidence="3">The sequence shown here is derived from an EMBL/GenBank/DDBJ whole genome shotgun (WGS) entry which is preliminary data.</text>
</comment>